<dbReference type="FunFam" id="3.30.1390.10:FF:000001">
    <property type="entry name" value="50S ribosomal protein L7/L12"/>
    <property type="match status" value="1"/>
</dbReference>
<accession>A0A3B1DKG8</accession>
<dbReference type="InterPro" id="IPR013823">
    <property type="entry name" value="Ribosomal_bL12_C"/>
</dbReference>
<dbReference type="GO" id="GO:0003735">
    <property type="term" value="F:structural constituent of ribosome"/>
    <property type="evidence" value="ECO:0007669"/>
    <property type="project" value="InterPro"/>
</dbReference>
<dbReference type="Pfam" id="PF00542">
    <property type="entry name" value="Ribosomal_L12"/>
    <property type="match status" value="1"/>
</dbReference>
<dbReference type="Proteomes" id="UP000271849">
    <property type="component" value="Chromosome"/>
</dbReference>
<comment type="subunit">
    <text evidence="4">Homodimer. Part of the ribosomal stalk of the 50S ribosomal subunit. Forms a multimeric L10(L12)X complex, where L10 forms an elongated spine to which 2 to 4 L12 dimers bind in a sequential fashion. Binds GTP-bound translation factors.</text>
</comment>
<gene>
    <name evidence="4 7" type="primary">rplL</name>
    <name evidence="7" type="ORF">BUCINSTRO3249_0020</name>
</gene>
<dbReference type="PANTHER" id="PTHR45987:SF4">
    <property type="entry name" value="LARGE RIBOSOMAL SUBUNIT PROTEIN BL12M"/>
    <property type="match status" value="1"/>
</dbReference>
<dbReference type="RefSeq" id="WP_158348896.1">
    <property type="nucleotide sequence ID" value="NZ_LR025085.1"/>
</dbReference>
<dbReference type="InterPro" id="IPR036235">
    <property type="entry name" value="Ribosomal_bL12_oligo_N_sf"/>
</dbReference>
<reference evidence="8" key="1">
    <citation type="submission" date="2018-09" db="EMBL/GenBank/DDBJ databases">
        <authorList>
            <person name="Manzano-Marin A."/>
            <person name="Manzano-Marin A."/>
        </authorList>
    </citation>
    <scope>NUCLEOTIDE SEQUENCE [LARGE SCALE GENOMIC DNA]</scope>
    <source>
        <strain evidence="8">BuCistrobi</strain>
    </source>
</reference>
<keyword evidence="2 4" id="KW-0689">Ribosomal protein</keyword>
<proteinExistence type="inferred from homology"/>
<dbReference type="InterPro" id="IPR008932">
    <property type="entry name" value="Ribosomal_bL12_oligo"/>
</dbReference>
<evidence type="ECO:0000256" key="2">
    <source>
        <dbReference type="ARBA" id="ARBA00022980"/>
    </source>
</evidence>
<evidence type="ECO:0000256" key="1">
    <source>
        <dbReference type="ARBA" id="ARBA00007197"/>
    </source>
</evidence>
<evidence type="ECO:0000259" key="6">
    <source>
        <dbReference type="Pfam" id="PF16320"/>
    </source>
</evidence>
<feature type="domain" description="Large ribosomal subunit protein bL12 oligomerization" evidence="6">
    <location>
        <begin position="5"/>
        <end position="36"/>
    </location>
</feature>
<dbReference type="PANTHER" id="PTHR45987">
    <property type="entry name" value="39S RIBOSOMAL PROTEIN L12"/>
    <property type="match status" value="1"/>
</dbReference>
<protein>
    <recommendedName>
        <fullName evidence="4">Large ribosomal subunit protein bL12</fullName>
    </recommendedName>
</protein>
<dbReference type="InterPro" id="IPR000206">
    <property type="entry name" value="Ribosomal_bL12"/>
</dbReference>
<feature type="domain" description="Large ribosomal subunit protein bL12 C-terminal" evidence="5">
    <location>
        <begin position="56"/>
        <end position="121"/>
    </location>
</feature>
<evidence type="ECO:0000259" key="5">
    <source>
        <dbReference type="Pfam" id="PF00542"/>
    </source>
</evidence>
<dbReference type="InterPro" id="IPR014719">
    <property type="entry name" value="Ribosomal_bL12_C/ClpS-like"/>
</dbReference>
<dbReference type="SUPFAM" id="SSF48300">
    <property type="entry name" value="Ribosomal protein L7/12, oligomerisation (N-terminal) domain"/>
    <property type="match status" value="1"/>
</dbReference>
<dbReference type="AlphaFoldDB" id="A0A3B1DKG8"/>
<dbReference type="GO" id="GO:0022625">
    <property type="term" value="C:cytosolic large ribosomal subunit"/>
    <property type="evidence" value="ECO:0007669"/>
    <property type="project" value="TreeGrafter"/>
</dbReference>
<comment type="function">
    <text evidence="4">Forms part of the ribosomal stalk which helps the ribosome interact with GTP-bound translation factors. Is thus essential for accurate translation.</text>
</comment>
<dbReference type="GO" id="GO:0006412">
    <property type="term" value="P:translation"/>
    <property type="evidence" value="ECO:0007669"/>
    <property type="project" value="UniProtKB-UniRule"/>
</dbReference>
<dbReference type="Gene3D" id="1.20.5.710">
    <property type="entry name" value="Single helix bin"/>
    <property type="match status" value="1"/>
</dbReference>
<dbReference type="Gene3D" id="3.30.1390.10">
    <property type="match status" value="1"/>
</dbReference>
<dbReference type="HAMAP" id="MF_00368">
    <property type="entry name" value="Ribosomal_bL12"/>
    <property type="match status" value="1"/>
</dbReference>
<evidence type="ECO:0000313" key="8">
    <source>
        <dbReference type="Proteomes" id="UP000271849"/>
    </source>
</evidence>
<dbReference type="NCBIfam" id="TIGR00855">
    <property type="entry name" value="L12"/>
    <property type="match status" value="1"/>
</dbReference>
<sequence length="122" mass="13445">MSINQEKILNSISEMSVNEIMQLISEIEKKFNVSSNAIVNSTKNSEEPIKEEKISFNVKLTTIGPNKISIIKIIRSTTGLGLKESKDLVESAPTIIKENITKENAENLQKTLLDAGATVEIT</sequence>
<dbReference type="Pfam" id="PF16320">
    <property type="entry name" value="Ribosomal_L12_N"/>
    <property type="match status" value="1"/>
</dbReference>
<name>A0A3B1DKG8_9GAMM</name>
<comment type="similarity">
    <text evidence="1 4">Belongs to the bacterial ribosomal protein bL12 family.</text>
</comment>
<dbReference type="CDD" id="cd00387">
    <property type="entry name" value="Ribosomal_L7_L12"/>
    <property type="match status" value="1"/>
</dbReference>
<dbReference type="STRING" id="1921549.GCA_900128825_00020"/>
<dbReference type="GO" id="GO:0003729">
    <property type="term" value="F:mRNA binding"/>
    <property type="evidence" value="ECO:0007669"/>
    <property type="project" value="TreeGrafter"/>
</dbReference>
<dbReference type="EMBL" id="LR025085">
    <property type="protein sequence ID" value="VAX76221.1"/>
    <property type="molecule type" value="Genomic_DNA"/>
</dbReference>
<organism evidence="7 8">
    <name type="scientific">Buchnera aphidicola</name>
    <name type="common">Cinara strobi</name>
    <dbReference type="NCBI Taxonomy" id="1921549"/>
    <lineage>
        <taxon>Bacteria</taxon>
        <taxon>Pseudomonadati</taxon>
        <taxon>Pseudomonadota</taxon>
        <taxon>Gammaproteobacteria</taxon>
        <taxon>Enterobacterales</taxon>
        <taxon>Erwiniaceae</taxon>
        <taxon>Buchnera</taxon>
    </lineage>
</organism>
<keyword evidence="3 4" id="KW-0687">Ribonucleoprotein</keyword>
<evidence type="ECO:0000313" key="7">
    <source>
        <dbReference type="EMBL" id="VAX76221.1"/>
    </source>
</evidence>
<evidence type="ECO:0000256" key="3">
    <source>
        <dbReference type="ARBA" id="ARBA00023274"/>
    </source>
</evidence>
<dbReference type="SUPFAM" id="SSF54736">
    <property type="entry name" value="ClpS-like"/>
    <property type="match status" value="1"/>
</dbReference>
<evidence type="ECO:0000256" key="4">
    <source>
        <dbReference type="HAMAP-Rule" id="MF_00368"/>
    </source>
</evidence>
<dbReference type="OrthoDB" id="9811748at2"/>